<evidence type="ECO:0000313" key="9">
    <source>
        <dbReference type="EMBL" id="RKP22090.1"/>
    </source>
</evidence>
<accession>A0A075B255</accession>
<gene>
    <name evidence="8" type="ORF">O9G_003331</name>
    <name evidence="9" type="ORF">ROZALSC1DRAFT_26515</name>
</gene>
<feature type="region of interest" description="Disordered" evidence="7">
    <location>
        <begin position="1147"/>
        <end position="1167"/>
    </location>
</feature>
<feature type="coiled-coil region" evidence="6">
    <location>
        <begin position="562"/>
        <end position="702"/>
    </location>
</feature>
<dbReference type="PANTHER" id="PTHR28234">
    <property type="entry name" value="NUCLEAR CONTROL OF ATPASE PROTEIN 2"/>
    <property type="match status" value="1"/>
</dbReference>
<keyword evidence="4" id="KW-0496">Mitochondrion</keyword>
<feature type="coiled-coil region" evidence="6">
    <location>
        <begin position="738"/>
        <end position="821"/>
    </location>
</feature>
<keyword evidence="10" id="KW-1185">Reference proteome</keyword>
<evidence type="ECO:0000256" key="5">
    <source>
        <dbReference type="ARBA" id="ARBA00023136"/>
    </source>
</evidence>
<organism evidence="8 10">
    <name type="scientific">Rozella allomycis (strain CSF55)</name>
    <dbReference type="NCBI Taxonomy" id="988480"/>
    <lineage>
        <taxon>Eukaryota</taxon>
        <taxon>Fungi</taxon>
        <taxon>Fungi incertae sedis</taxon>
        <taxon>Cryptomycota</taxon>
        <taxon>Cryptomycota incertae sedis</taxon>
        <taxon>Rozella</taxon>
    </lineage>
</organism>
<comment type="subcellular location">
    <subcellularLocation>
        <location evidence="1">Mitochondrion membrane</location>
        <topology evidence="1">Multi-pass membrane protein</topology>
    </subcellularLocation>
</comment>
<reference evidence="8 10" key="1">
    <citation type="journal article" date="2013" name="Curr. Biol.">
        <title>Shared signatures of parasitism and phylogenomics unite Cryptomycota and microsporidia.</title>
        <authorList>
            <person name="James T.Y."/>
            <person name="Pelin A."/>
            <person name="Bonen L."/>
            <person name="Ahrendt S."/>
            <person name="Sain D."/>
            <person name="Corradi N."/>
            <person name="Stajich J.E."/>
        </authorList>
    </citation>
    <scope>NUCLEOTIDE SEQUENCE [LARGE SCALE GENOMIC DNA]</scope>
    <source>
        <strain evidence="8">CSF55</strain>
        <strain evidence="8">CSF55</strain>
    </source>
</reference>
<dbReference type="Proteomes" id="UP000281549">
    <property type="component" value="Unassembled WGS sequence"/>
</dbReference>
<dbReference type="EMBL" id="KE560559">
    <property type="protein sequence ID" value="EPZ36460.1"/>
    <property type="molecule type" value="Genomic_DNA"/>
</dbReference>
<feature type="coiled-coil region" evidence="6">
    <location>
        <begin position="438"/>
        <end position="472"/>
    </location>
</feature>
<dbReference type="InterPro" id="IPR013946">
    <property type="entry name" value="NCA2-like"/>
</dbReference>
<keyword evidence="5" id="KW-0472">Membrane</keyword>
<evidence type="ECO:0000256" key="6">
    <source>
        <dbReference type="SAM" id="Coils"/>
    </source>
</evidence>
<reference evidence="11" key="2">
    <citation type="journal article" date="2018" name="Nat. Microbiol.">
        <title>Leveraging single-cell genomics to expand the fungal tree of life.</title>
        <authorList>
            <person name="Ahrendt S.R."/>
            <person name="Quandt C.A."/>
            <person name="Ciobanu D."/>
            <person name="Clum A."/>
            <person name="Salamov A."/>
            <person name="Andreopoulos B."/>
            <person name="Cheng J.F."/>
            <person name="Woyke T."/>
            <person name="Pelin A."/>
            <person name="Henrissat B."/>
            <person name="Reynolds N.K."/>
            <person name="Benny G.L."/>
            <person name="Smith M.E."/>
            <person name="James T.Y."/>
            <person name="Grigoriev I.V."/>
        </authorList>
    </citation>
    <scope>NUCLEOTIDE SEQUENCE [LARGE SCALE GENOMIC DNA]</scope>
    <source>
        <strain evidence="11">CSF55</strain>
    </source>
</reference>
<dbReference type="PANTHER" id="PTHR28234:SF1">
    <property type="entry name" value="NUCLEAR CONTROL OF ATPASE PROTEIN 2"/>
    <property type="match status" value="1"/>
</dbReference>
<name>A0A075B255_ROZAC</name>
<evidence type="ECO:0000313" key="11">
    <source>
        <dbReference type="Proteomes" id="UP000281549"/>
    </source>
</evidence>
<dbReference type="STRING" id="988480.A0A075B255"/>
<dbReference type="GO" id="GO:0005741">
    <property type="term" value="C:mitochondrial outer membrane"/>
    <property type="evidence" value="ECO:0007669"/>
    <property type="project" value="TreeGrafter"/>
</dbReference>
<evidence type="ECO:0000256" key="7">
    <source>
        <dbReference type="SAM" id="MobiDB-lite"/>
    </source>
</evidence>
<keyword evidence="6" id="KW-0175">Coiled coil</keyword>
<evidence type="ECO:0000313" key="8">
    <source>
        <dbReference type="EMBL" id="EPZ36460.1"/>
    </source>
</evidence>
<proteinExistence type="predicted"/>
<protein>
    <submittedName>
        <fullName evidence="9">NCA2-domain-containing protein</fullName>
    </submittedName>
    <submittedName>
        <fullName evidence="8">Nuclear control of ATP synthase 2 domain-containing protein</fullName>
    </submittedName>
</protein>
<dbReference type="EMBL" id="ML004910">
    <property type="protein sequence ID" value="RKP22090.1"/>
    <property type="molecule type" value="Genomic_DNA"/>
</dbReference>
<evidence type="ECO:0000313" key="10">
    <source>
        <dbReference type="Proteomes" id="UP000030755"/>
    </source>
</evidence>
<dbReference type="Pfam" id="PF08637">
    <property type="entry name" value="NCA2"/>
    <property type="match status" value="1"/>
</dbReference>
<evidence type="ECO:0000256" key="3">
    <source>
        <dbReference type="ARBA" id="ARBA00022989"/>
    </source>
</evidence>
<evidence type="ECO:0000256" key="1">
    <source>
        <dbReference type="ARBA" id="ARBA00004225"/>
    </source>
</evidence>
<dbReference type="Gene3D" id="1.10.287.1490">
    <property type="match status" value="1"/>
</dbReference>
<dbReference type="OrthoDB" id="413313at2759"/>
<evidence type="ECO:0000256" key="2">
    <source>
        <dbReference type="ARBA" id="ARBA00022692"/>
    </source>
</evidence>
<evidence type="ECO:0000256" key="4">
    <source>
        <dbReference type="ARBA" id="ARBA00023128"/>
    </source>
</evidence>
<feature type="coiled-coil region" evidence="6">
    <location>
        <begin position="951"/>
        <end position="1006"/>
    </location>
</feature>
<keyword evidence="3" id="KW-1133">Transmembrane helix</keyword>
<reference evidence="9" key="3">
    <citation type="submission" date="2018-08" db="EMBL/GenBank/DDBJ databases">
        <title>Leveraging single-cell genomics to expand the Fungal Tree of Life.</title>
        <authorList>
            <consortium name="DOE Joint Genome Institute"/>
            <person name="Ahrendt S.R."/>
            <person name="Quandt C.A."/>
            <person name="Ciobanu D."/>
            <person name="Clum A."/>
            <person name="Salamov A."/>
            <person name="Andreopoulos B."/>
            <person name="Cheng J.-F."/>
            <person name="Woyke T."/>
            <person name="Pelin A."/>
            <person name="Henrissat B."/>
            <person name="Reynolds N."/>
            <person name="Benny G.L."/>
            <person name="Smith M.E."/>
            <person name="James T.Y."/>
            <person name="Grigoriev I.V."/>
        </authorList>
    </citation>
    <scope>NUCLEOTIDE SEQUENCE</scope>
    <source>
        <strain evidence="9">CSF55</strain>
    </source>
</reference>
<sequence>MRSRNSIKSKLSVLESEKNKLTKTLGTLAALVIAIDENNKYESLKEEISVFINKLRENLIDNFQKKSVEKEDQFNYNLKVLKEILKDQSNYSSRFNEILFQNGVYPYWKRHWPTLIPFSYWIVKNVHWKYFNLSNILVVTKSIFNVSKAFIMSYLANPIISMWKSLWFEENQLALLSAKSLDSDLESLQRMVMDFAQQSRYIDHDSQTIGKILTDAKLGDLTFIYKQYEKDIKNPIKSILLGDMLRLILIQIQKSKVDLEIAMTALDKLIKSNEFNLTLMTVIPSFLFIFWSIKKAISFFKNRNNLSKKRILSELTEILGNVERILTKSDGDSEMPLQMYGQLLLDLDVLRRFSKRLKLTEKEIINFNLDIKDLEMLKTLAAARKEAEEAAKIEIQNTRKLQQELIKKIQRPVVKLKQDLLTLQRQREAKYNTFISNQKSFNDRIEALKRRIQNEENNINGLQQGLFDLEGQITSCVNEMGSIKPLVDGIHQEWQVSIERFHKINDQIQSCEDKIKDLEGKLRVGSPLAIEEKIKACNGKREELMNLLEKEDLSFYNYTNDVDLLEKEIRDAEFECESMKNELNGFDQEILSINESRRLQEEFLRDCQRKYDESVQQLDEAKNLLNEDRISLTFKSEFSRREELETERSRLKDEIMRLQSRLEDVESQIVKFDEDVKWHEALNSAERDIEMAKNSYEEAQEIQKYAHSALMSAKDMVSRLSDSIGAKQQEKMTFTGTVNAASDNLNKKRSALDILKANLNQKRSSSDALKAEIERVDEMIHGLNKDLNFHHDNAKIWNSELEDLKNQRDGLKREAEDQCIKNRDLTQREGSLRTQLGNCERNINMLKSKIQSQKLKIDASQRLISSMKNDEQRMLSEQSASFDDSFFTSQEDQIQKAEAAVALENQQKEIVSKTQQLAKIKIKQNPRIFIDQEGMKHTSPKSDQMIADKVLEMLIQQYKTIKNELANKIELLEHFQNLNVIAEETIRDLKTTIAQEQQSRLRIEENYAKLENFIKQRIDLTQLTQNLKFSKEKGTNGSLKLPCNNDGINIHFKKNGKNHQNGCLDDRSEIFGPFKNNSNECKNAPNTKTGYPQCETTPVIINAGNESTEKIAMTNTLVADTTDTSLNKTFIEMPRIVEESSIYETNQAQRSHKNVSRANSPNLLDDSCNESDLETSENFVLSEIEIFKLKEDKKSHDIKVPWKDWVTMLQLILANKEFLLFKTDESVQSRLIKAILSTNAPIERILNKLWMEEKDLKSIANICFLIKISIIMHQEASQLESLGYFVNNIVRTFGRKKIFVVFLDLIILISDNDLSRCFKKETVEALVNHTLYNTNLHIKQNLEKLNSKKERLMSLSFHSLSKYLNVSNVDKPPDLRSIITRNVHKIISSMKKHPKLKRKKLRLVRDTVTLASLLGSGDFCLASELEIELKGFLESINSRNDKKVISLILIGQLGNEGFISQHLPQYLGNSSWIISLATAISLRRIKNETDVSIRLWLQNLSKEHMKKLQV</sequence>
<dbReference type="Proteomes" id="UP000030755">
    <property type="component" value="Unassembled WGS sequence"/>
</dbReference>
<keyword evidence="2" id="KW-0812">Transmembrane</keyword>
<dbReference type="HOGENOM" id="CLU_248236_0_0_1"/>